<dbReference type="EMBL" id="LN734822">
    <property type="protein sequence ID" value="CEL24507.1"/>
    <property type="molecule type" value="Genomic_DNA"/>
</dbReference>
<accession>A0A089ZGK6</accession>
<reference evidence="3" key="1">
    <citation type="submission" date="2013-12" db="EMBL/GenBank/DDBJ databases">
        <title>The complete genome sequence of Methanobacterium sp. BRM9.</title>
        <authorList>
            <consortium name="Pastoral Greenhouse Gas Research Consortium"/>
            <person name="Kelly W.J."/>
            <person name="Leahy S.C."/>
            <person name="Perry R."/>
            <person name="Li D."/>
            <person name="Altermann E."/>
            <person name="Lambie S.C."/>
            <person name="Attwood G.T."/>
        </authorList>
    </citation>
    <scope>NUCLEOTIDE SEQUENCE [LARGE SCALE GENOMIC DNA]</scope>
    <source>
        <strain evidence="3">BRM9</strain>
    </source>
</reference>
<evidence type="ECO:0000313" key="5">
    <source>
        <dbReference type="Proteomes" id="UP000029661"/>
    </source>
</evidence>
<keyword evidence="6" id="KW-1185">Reference proteome</keyword>
<comment type="function">
    <text evidence="2">CRISPR (clustered regularly interspaced short palindromic repeat) is an adaptive immune system that provides protection against mobile genetic elements (viruses, transposable elements and conjugative plasmids). CRISPR clusters contain spacers, sequences complementary to antecedent mobile elements, and target invading nucleic acids. CRISPR clusters are transcribed and processed into CRISPR RNA (crRNA).</text>
</comment>
<gene>
    <name evidence="3" type="ORF">BRM9_1441</name>
    <name evidence="4" type="ORF">MB9_0866</name>
</gene>
<dbReference type="EMBL" id="CP006933">
    <property type="protein sequence ID" value="AIS32255.1"/>
    <property type="molecule type" value="Genomic_DNA"/>
</dbReference>
<dbReference type="STRING" id="2162.BRM9_1441"/>
<dbReference type="Proteomes" id="UP000062768">
    <property type="component" value="Chromosome I"/>
</dbReference>
<dbReference type="InterPro" id="IPR010154">
    <property type="entry name" value="CRISPR-assoc_Cas7/Cst2/DevR"/>
</dbReference>
<organism evidence="3 5">
    <name type="scientific">Methanobacterium formicicum</name>
    <dbReference type="NCBI Taxonomy" id="2162"/>
    <lineage>
        <taxon>Archaea</taxon>
        <taxon>Methanobacteriati</taxon>
        <taxon>Methanobacteriota</taxon>
        <taxon>Methanomada group</taxon>
        <taxon>Methanobacteria</taxon>
        <taxon>Methanobacteriales</taxon>
        <taxon>Methanobacteriaceae</taxon>
        <taxon>Methanobacterium</taxon>
    </lineage>
</organism>
<name>A0A089ZGK6_METFO</name>
<dbReference type="GeneID" id="26739120"/>
<keyword evidence="1" id="KW-0051">Antiviral defense</keyword>
<dbReference type="OrthoDB" id="132787at2157"/>
<proteinExistence type="predicted"/>
<dbReference type="Pfam" id="PF01905">
    <property type="entry name" value="DevR"/>
    <property type="match status" value="1"/>
</dbReference>
<dbReference type="PATRIC" id="fig|2162.10.peg.899"/>
<evidence type="ECO:0000313" key="4">
    <source>
        <dbReference type="EMBL" id="CEL24507.1"/>
    </source>
</evidence>
<dbReference type="InterPro" id="IPR013414">
    <property type="entry name" value="Cas7/Cst2/DevR_sub_I-B/Tneap"/>
</dbReference>
<dbReference type="RefSeq" id="WP_048085286.1">
    <property type="nucleotide sequence ID" value="NZ_CP006933.1"/>
</dbReference>
<dbReference type="GO" id="GO:0051607">
    <property type="term" value="P:defense response to virus"/>
    <property type="evidence" value="ECO:0007669"/>
    <property type="project" value="UniProtKB-KW"/>
</dbReference>
<evidence type="ECO:0000313" key="6">
    <source>
        <dbReference type="Proteomes" id="UP000062768"/>
    </source>
</evidence>
<dbReference type="KEGG" id="mfc:BRM9_1441"/>
<evidence type="ECO:0000256" key="2">
    <source>
        <dbReference type="ARBA" id="ARBA00025626"/>
    </source>
</evidence>
<dbReference type="NCBIfam" id="TIGR02585">
    <property type="entry name" value="cas_Cst2_DevR"/>
    <property type="match status" value="1"/>
</dbReference>
<dbReference type="NCBIfam" id="TIGR01875">
    <property type="entry name" value="cas_MJ0381"/>
    <property type="match status" value="1"/>
</dbReference>
<sequence>MNDLKGISMVWLSETDLTNLNAGEGESNYIDVKKYKKDGTEYPYVSGQAMRFYLREAIRRNLSEDEYMCVPDDKGETCGDISKCINCDLFGFMTTVKGKGAITRVSPVKVSPAIGLFSFDENSNVDFLTRRHRITESSKMEGDIVNVEVGTNIYKDGISIDLLRVGSEEIIDEDNRTVKIEPKIDKNIINSRIQKVIEGIGFLSDYSKQARLLTDFTPDAIAISFQNRYSHRLQKLFELNEEGKLNTERFKQILDEVEEYSDQIFFGIISGLLNKEDEKFVKDVFKEKGIEVKTPKEALDDAALSLTTKPE</sequence>
<protein>
    <submittedName>
        <fullName evidence="3">CRISPR-associated regulatory protein DevR family</fullName>
    </submittedName>
    <submittedName>
        <fullName evidence="4">DevR family CRISPR-associated autoregulator</fullName>
    </submittedName>
</protein>
<evidence type="ECO:0000256" key="1">
    <source>
        <dbReference type="ARBA" id="ARBA00023118"/>
    </source>
</evidence>
<evidence type="ECO:0000313" key="3">
    <source>
        <dbReference type="EMBL" id="AIS32255.1"/>
    </source>
</evidence>
<dbReference type="AlphaFoldDB" id="A0A089ZGK6"/>
<dbReference type="Proteomes" id="UP000029661">
    <property type="component" value="Chromosome"/>
</dbReference>
<reference evidence="4" key="2">
    <citation type="submission" date="2014-09" db="EMBL/GenBank/DDBJ databases">
        <authorList>
            <person name="Bishop-Lilly K.A."/>
            <person name="Broomall S.M."/>
            <person name="Chain P.S."/>
            <person name="Chertkov O."/>
            <person name="Coyne S.R."/>
            <person name="Daligault H.E."/>
            <person name="Davenport K.W."/>
            <person name="Erkkila T."/>
            <person name="Frey K.G."/>
            <person name="Gibbons H.S."/>
            <person name="Gu W."/>
            <person name="Jaissle J."/>
            <person name="Johnson S.L."/>
            <person name="Koroleva G.I."/>
            <person name="Ladner J.T."/>
            <person name="Lo C.-C."/>
            <person name="Minogue T.D."/>
            <person name="Munk C."/>
            <person name="Palacios G.F."/>
            <person name="Redden C.L."/>
            <person name="Rosenzweig C.N."/>
            <person name="Scholz M.B."/>
            <person name="Teshima H."/>
            <person name="Xu Y."/>
        </authorList>
    </citation>
    <scope>NUCLEOTIDE SEQUENCE</scope>
    <source>
        <strain evidence="4">Mb9</strain>
    </source>
</reference>